<feature type="binding site" evidence="12">
    <location>
        <position position="665"/>
    </location>
    <ligand>
        <name>Zn(2+)</name>
        <dbReference type="ChEBI" id="CHEBI:29105"/>
        <label>1</label>
        <note>catalytic</note>
    </ligand>
</feature>
<comment type="cofactor">
    <cofactor evidence="10">
        <name>Zn(2+)</name>
        <dbReference type="ChEBI" id="CHEBI:29105"/>
    </cofactor>
    <text evidence="10">Binds 1 zinc ion per subunit.</text>
</comment>
<keyword evidence="7 10" id="KW-0479">Metal-binding</keyword>
<evidence type="ECO:0000256" key="2">
    <source>
        <dbReference type="ARBA" id="ARBA00004681"/>
    </source>
</evidence>
<dbReference type="GO" id="GO:0032259">
    <property type="term" value="P:methylation"/>
    <property type="evidence" value="ECO:0007669"/>
    <property type="project" value="UniProtKB-KW"/>
</dbReference>
<comment type="similarity">
    <text evidence="3 10">Belongs to the vitamin-B12 independent methionine synthase family.</text>
</comment>
<dbReference type="Gene3D" id="3.20.20.210">
    <property type="match status" value="2"/>
</dbReference>
<comment type="caution">
    <text evidence="16">The sequence shown here is derived from an EMBL/GenBank/DDBJ whole genome shotgun (WGS) entry which is preliminary data.</text>
</comment>
<feature type="binding site" evidence="10 11">
    <location>
        <position position="599"/>
    </location>
    <ligand>
        <name>L-homocysteine</name>
        <dbReference type="ChEBI" id="CHEBI:58199"/>
    </ligand>
</feature>
<dbReference type="Pfam" id="PF08267">
    <property type="entry name" value="Meth_synt_1"/>
    <property type="match status" value="1"/>
</dbReference>
<keyword evidence="4 10" id="KW-0489">Methyltransferase</keyword>
<keyword evidence="8 10" id="KW-0862">Zinc</keyword>
<feature type="active site" description="Proton donor" evidence="10 13">
    <location>
        <position position="694"/>
    </location>
</feature>
<dbReference type="GO" id="GO:0009086">
    <property type="term" value="P:methionine biosynthetic process"/>
    <property type="evidence" value="ECO:0007669"/>
    <property type="project" value="UniProtKB-UniRule"/>
</dbReference>
<comment type="function">
    <text evidence="1 10">Catalyzes the transfer of a methyl group from 5-methyltetrahydrofolate to homocysteine resulting in methionine formation.</text>
</comment>
<comment type="pathway">
    <text evidence="2 10">Amino-acid biosynthesis; L-methionine biosynthesis via de novo pathway; L-methionine from L-homocysteine (MetE route): step 1/1.</text>
</comment>
<keyword evidence="6 10" id="KW-0808">Transferase</keyword>
<proteinExistence type="inferred from homology"/>
<evidence type="ECO:0000256" key="11">
    <source>
        <dbReference type="PIRSR" id="PIRSR000382-1"/>
    </source>
</evidence>
<feature type="binding site" evidence="10">
    <location>
        <begin position="16"/>
        <end position="19"/>
    </location>
    <ligand>
        <name>5-methyltetrahydropteroyltri-L-glutamate</name>
        <dbReference type="ChEBI" id="CHEBI:58207"/>
    </ligand>
</feature>
<keyword evidence="5 10" id="KW-0028">Amino-acid biosynthesis</keyword>
<feature type="binding site" evidence="10 11">
    <location>
        <position position="484"/>
    </location>
    <ligand>
        <name>L-methionine</name>
        <dbReference type="ChEBI" id="CHEBI:57844"/>
    </ligand>
</feature>
<feature type="domain" description="Cobalamin-independent methionine synthase MetE C-terminal/archaeal" evidence="14">
    <location>
        <begin position="426"/>
        <end position="748"/>
    </location>
</feature>
<evidence type="ECO:0000256" key="8">
    <source>
        <dbReference type="ARBA" id="ARBA00022833"/>
    </source>
</evidence>
<reference evidence="16" key="1">
    <citation type="submission" date="2022-12" db="EMBL/GenBank/DDBJ databases">
        <title>Species Delineation and Comparative Genomics within the Campylobacter ureolyticus Complex.</title>
        <authorList>
            <person name="Maki J."/>
            <person name="Howard M."/>
            <person name="Connelly S."/>
            <person name="Hardy D.J."/>
            <person name="Cameron A."/>
        </authorList>
    </citation>
    <scope>NUCLEOTIDE SEQUENCE</scope>
    <source>
        <strain evidence="16">URMC_787</strain>
    </source>
</reference>
<feature type="binding site" evidence="12">
    <location>
        <position position="726"/>
    </location>
    <ligand>
        <name>Zn(2+)</name>
        <dbReference type="ChEBI" id="CHEBI:29105"/>
        <label>1</label>
        <note>catalytic</note>
    </ligand>
</feature>
<evidence type="ECO:0000256" key="9">
    <source>
        <dbReference type="ARBA" id="ARBA00023167"/>
    </source>
</evidence>
<feature type="binding site" evidence="10 11">
    <location>
        <position position="561"/>
    </location>
    <ligand>
        <name>5-methyltetrahydropteroyltri-L-glutamate</name>
        <dbReference type="ChEBI" id="CHEBI:58207"/>
    </ligand>
</feature>
<dbReference type="InterPro" id="IPR013215">
    <property type="entry name" value="Cbl-indep_Met_Synth_N"/>
</dbReference>
<feature type="binding site" evidence="10">
    <location>
        <position position="643"/>
    </location>
    <ligand>
        <name>Zn(2+)</name>
        <dbReference type="ChEBI" id="CHEBI:29105"/>
        <note>catalytic</note>
    </ligand>
</feature>
<dbReference type="Pfam" id="PF01717">
    <property type="entry name" value="Meth_synt_2"/>
    <property type="match status" value="1"/>
</dbReference>
<evidence type="ECO:0000313" key="17">
    <source>
        <dbReference type="Proteomes" id="UP001075225"/>
    </source>
</evidence>
<dbReference type="InterPro" id="IPR006276">
    <property type="entry name" value="Cobalamin-indep_Met_synthase"/>
</dbReference>
<feature type="binding site" evidence="10">
    <location>
        <position position="484"/>
    </location>
    <ligand>
        <name>L-homocysteine</name>
        <dbReference type="ChEBI" id="CHEBI:58199"/>
    </ligand>
</feature>
<dbReference type="InterPro" id="IPR038071">
    <property type="entry name" value="UROD/MetE-like_sf"/>
</dbReference>
<keyword evidence="10" id="KW-0677">Repeat</keyword>
<feature type="binding site" evidence="10 11">
    <location>
        <begin position="431"/>
        <end position="433"/>
    </location>
    <ligand>
        <name>L-homocysteine</name>
        <dbReference type="ChEBI" id="CHEBI:58199"/>
    </ligand>
</feature>
<dbReference type="CDD" id="cd03312">
    <property type="entry name" value="CIMS_N_terminal_like"/>
    <property type="match status" value="1"/>
</dbReference>
<evidence type="ECO:0000259" key="15">
    <source>
        <dbReference type="Pfam" id="PF08267"/>
    </source>
</evidence>
<evidence type="ECO:0000256" key="3">
    <source>
        <dbReference type="ARBA" id="ARBA00009553"/>
    </source>
</evidence>
<evidence type="ECO:0000256" key="10">
    <source>
        <dbReference type="HAMAP-Rule" id="MF_00172"/>
    </source>
</evidence>
<dbReference type="GO" id="GO:0008270">
    <property type="term" value="F:zinc ion binding"/>
    <property type="evidence" value="ECO:0007669"/>
    <property type="project" value="InterPro"/>
</dbReference>
<protein>
    <recommendedName>
        <fullName evidence="10">5-methyltetrahydropteroyltriglutamate--homocysteine methyltransferase</fullName>
        <ecNumber evidence="10">2.1.1.14</ecNumber>
    </recommendedName>
    <alternativeName>
        <fullName evidence="10">Cobalamin-independent methionine synthase</fullName>
    </alternativeName>
    <alternativeName>
        <fullName evidence="10">Methionine synthase, vitamin-B12 independent isozyme</fullName>
    </alternativeName>
</protein>
<evidence type="ECO:0000256" key="4">
    <source>
        <dbReference type="ARBA" id="ARBA00022603"/>
    </source>
</evidence>
<dbReference type="NCBIfam" id="TIGR01371">
    <property type="entry name" value="met_syn_B12ind"/>
    <property type="match status" value="1"/>
</dbReference>
<feature type="binding site" evidence="11">
    <location>
        <position position="114"/>
    </location>
    <ligand>
        <name>5-methyltetrahydropteroyltri-L-glutamate</name>
        <dbReference type="ChEBI" id="CHEBI:58207"/>
    </ligand>
</feature>
<feature type="binding site" evidence="12">
    <location>
        <position position="641"/>
    </location>
    <ligand>
        <name>Zn(2+)</name>
        <dbReference type="ChEBI" id="CHEBI:29105"/>
        <label>1</label>
        <note>catalytic</note>
    </ligand>
</feature>
<feature type="domain" description="Cobalamin-independent methionine synthase MetE N-terminal" evidence="15">
    <location>
        <begin position="4"/>
        <end position="308"/>
    </location>
</feature>
<dbReference type="NCBIfam" id="NF003556">
    <property type="entry name" value="PRK05222.1"/>
    <property type="match status" value="1"/>
</dbReference>
<sequence>MMKNYITGFPRIGEQRELKRALEGFWAGKIDEANLQAVAKELRIKHIKYQDERDIDLISVNDFSFYDLMLDNIITFGAIPSRFQNLNGLEQYFALARGSKDAVAMEMTKWFNTNYHYIVPEITKDTNFILNLDKILSEYKEAKSITSRKLKINLIGPITFLALSKTTDKTCPFSKFDELVSKYYELLKEISKLDGEVIVQIDEPIFVTDLDEKLLKFIKPTYNKFSEISNLKIIFMTYFENAIKAVNEFVDTKIWAIGLDFTNDKNFKALEVLAKSDKVLFAGIINGRNVWRANLDDKLKIIKKIKENLSEDRIFIGTSCSLLHVPFTLKYEDKLNSEIKSWLSFAVEKLDEVRILSKLASNLELNQNDQKIYNESLEAAKNRKISKLINDDEVNLRVKNLTKFRRDGDFKDRISLQDKRLNLKSLPTTTIGSFPQTAELRQIRRAYKNEVVDENFYENEIKKYIDECIKFQEEIDLDVLVHGEPERNDMVEYFGEQLSGYAFTQNGWVQSYGSRCVKPPLLFGDVKRPNPMTVKWITYAQSKTNKPVKGMLTGPVTIMNWSFVRDDKDKSEIVKELALAIADEINDLQNAGIKIIQVDEAAFKEGYPLRKEDVCAYEKFAVDAFRLAVSPARKDTQIHTHMCYSEFNDIIKTIEAMDADVISIETARSGNELLKVFKEVGYKQEIGPGVYDIHSPRVPSVEELVEQIENILKVLPKEKLWINPDCGLKTRKWEEVKPSLKNMVEAVKIIRSY</sequence>
<evidence type="ECO:0000313" key="16">
    <source>
        <dbReference type="EMBL" id="MCZ6159480.1"/>
    </source>
</evidence>
<dbReference type="GO" id="GO:0003871">
    <property type="term" value="F:5-methyltetrahydropteroyltriglutamate-homocysteine S-methyltransferase activity"/>
    <property type="evidence" value="ECO:0007669"/>
    <property type="project" value="UniProtKB-UniRule"/>
</dbReference>
<feature type="binding site" evidence="10 11">
    <location>
        <begin position="431"/>
        <end position="433"/>
    </location>
    <ligand>
        <name>L-methionine</name>
        <dbReference type="ChEBI" id="CHEBI:57844"/>
    </ligand>
</feature>
<evidence type="ECO:0000256" key="7">
    <source>
        <dbReference type="ARBA" id="ARBA00022723"/>
    </source>
</evidence>
<evidence type="ECO:0000256" key="5">
    <source>
        <dbReference type="ARBA" id="ARBA00022605"/>
    </source>
</evidence>
<dbReference type="InterPro" id="IPR002629">
    <property type="entry name" value="Met_Synth_C/arc"/>
</dbReference>
<dbReference type="EC" id="2.1.1.14" evidence="10"/>
<feature type="binding site" evidence="10">
    <location>
        <position position="726"/>
    </location>
    <ligand>
        <name>Zn(2+)</name>
        <dbReference type="ChEBI" id="CHEBI:29105"/>
        <note>catalytic</note>
    </ligand>
</feature>
<feature type="binding site" evidence="10 11">
    <location>
        <position position="599"/>
    </location>
    <ligand>
        <name>L-methionine</name>
        <dbReference type="ChEBI" id="CHEBI:57844"/>
    </ligand>
</feature>
<evidence type="ECO:0000256" key="6">
    <source>
        <dbReference type="ARBA" id="ARBA00022679"/>
    </source>
</evidence>
<feature type="binding site" evidence="10">
    <location>
        <position position="641"/>
    </location>
    <ligand>
        <name>Zn(2+)</name>
        <dbReference type="ChEBI" id="CHEBI:29105"/>
        <note>catalytic</note>
    </ligand>
</feature>
<feature type="binding site" evidence="11">
    <location>
        <position position="19"/>
    </location>
    <ligand>
        <name>5-methyltetrahydropteroyltri-L-glutamate</name>
        <dbReference type="ChEBI" id="CHEBI:58207"/>
    </ligand>
</feature>
<feature type="binding site" evidence="12">
    <location>
        <position position="643"/>
    </location>
    <ligand>
        <name>Zn(2+)</name>
        <dbReference type="ChEBI" id="CHEBI:29105"/>
        <label>1</label>
        <note>catalytic</note>
    </ligand>
</feature>
<feature type="binding site" evidence="10">
    <location>
        <position position="605"/>
    </location>
    <ligand>
        <name>5-methyltetrahydropteroyltri-L-glutamate</name>
        <dbReference type="ChEBI" id="CHEBI:58207"/>
    </ligand>
</feature>
<dbReference type="RefSeq" id="WP_269484603.1">
    <property type="nucleotide sequence ID" value="NZ_JAPXGO010000002.1"/>
</dbReference>
<feature type="binding site" evidence="10">
    <location>
        <position position="109"/>
    </location>
    <ligand>
        <name>5-methyltetrahydropteroyltri-L-glutamate</name>
        <dbReference type="ChEBI" id="CHEBI:58207"/>
    </ligand>
</feature>
<keyword evidence="9 10" id="KW-0486">Methionine biosynthesis</keyword>
<dbReference type="HAMAP" id="MF_00172">
    <property type="entry name" value="Meth_synth"/>
    <property type="match status" value="1"/>
</dbReference>
<comment type="catalytic activity">
    <reaction evidence="10">
        <text>5-methyltetrahydropteroyltri-L-glutamate + L-homocysteine = tetrahydropteroyltri-L-glutamate + L-methionine</text>
        <dbReference type="Rhea" id="RHEA:21196"/>
        <dbReference type="ChEBI" id="CHEBI:57844"/>
        <dbReference type="ChEBI" id="CHEBI:58140"/>
        <dbReference type="ChEBI" id="CHEBI:58199"/>
        <dbReference type="ChEBI" id="CHEBI:58207"/>
        <dbReference type="EC" id="2.1.1.14"/>
    </reaction>
</comment>
<evidence type="ECO:0000256" key="12">
    <source>
        <dbReference type="PIRSR" id="PIRSR000382-2"/>
    </source>
</evidence>
<comment type="cofactor">
    <cofactor evidence="12">
        <name>Zn(2+)</name>
        <dbReference type="ChEBI" id="CHEBI:29105"/>
    </cofactor>
    <text evidence="12">Binds 2 Zn(2+) ions per subunit.</text>
</comment>
<organism evidence="16 17">
    <name type="scientific">Campylobacter ureolyticus</name>
    <dbReference type="NCBI Taxonomy" id="827"/>
    <lineage>
        <taxon>Bacteria</taxon>
        <taxon>Pseudomonadati</taxon>
        <taxon>Campylobacterota</taxon>
        <taxon>Epsilonproteobacteria</taxon>
        <taxon>Campylobacterales</taxon>
        <taxon>Campylobacteraceae</taxon>
        <taxon>Campylobacter</taxon>
    </lineage>
</organism>
<dbReference type="PIRSF" id="PIRSF000382">
    <property type="entry name" value="MeTrfase_B12_ind"/>
    <property type="match status" value="1"/>
</dbReference>
<dbReference type="CDD" id="cd03311">
    <property type="entry name" value="CIMS_C_terminal_like"/>
    <property type="match status" value="1"/>
</dbReference>
<gene>
    <name evidence="10 16" type="primary">metE</name>
    <name evidence="16" type="ORF">O6B32_03205</name>
</gene>
<evidence type="ECO:0000256" key="1">
    <source>
        <dbReference type="ARBA" id="ARBA00002777"/>
    </source>
</evidence>
<dbReference type="EMBL" id="JAPXGO010000002">
    <property type="protein sequence ID" value="MCZ6159480.1"/>
    <property type="molecule type" value="Genomic_DNA"/>
</dbReference>
<dbReference type="AlphaFoldDB" id="A0A9Q4KK80"/>
<accession>A0A9Q4KK80</accession>
<feature type="binding site" evidence="10">
    <location>
        <position position="665"/>
    </location>
    <ligand>
        <name>Zn(2+)</name>
        <dbReference type="ChEBI" id="CHEBI:29105"/>
        <note>catalytic</note>
    </ligand>
</feature>
<dbReference type="SUPFAM" id="SSF51726">
    <property type="entry name" value="UROD/MetE-like"/>
    <property type="match status" value="2"/>
</dbReference>
<name>A0A9Q4KK80_9BACT</name>
<dbReference type="PANTHER" id="PTHR30519">
    <property type="entry name" value="5-METHYLTETRAHYDROPTEROYLTRIGLUTAMATE--HOMOCYSTEINE METHYLTRANSFERASE"/>
    <property type="match status" value="1"/>
</dbReference>
<feature type="binding site" evidence="10 11">
    <location>
        <begin position="515"/>
        <end position="516"/>
    </location>
    <ligand>
        <name>5-methyltetrahydropteroyltri-L-glutamate</name>
        <dbReference type="ChEBI" id="CHEBI:58207"/>
    </ligand>
</feature>
<dbReference type="Proteomes" id="UP001075225">
    <property type="component" value="Unassembled WGS sequence"/>
</dbReference>
<evidence type="ECO:0000256" key="13">
    <source>
        <dbReference type="PIRSR" id="PIRSR000382-3"/>
    </source>
</evidence>
<evidence type="ECO:0000259" key="14">
    <source>
        <dbReference type="Pfam" id="PF01717"/>
    </source>
</evidence>